<evidence type="ECO:0000313" key="3">
    <source>
        <dbReference type="Proteomes" id="UP001388673"/>
    </source>
</evidence>
<reference evidence="2 3" key="1">
    <citation type="journal article" date="2024" name="bioRxiv">
        <title>Comparative genomics of Cryptococcus and Kwoniella reveals pathogenesis evolution and contrasting karyotype dynamics via intercentromeric recombination or chromosome fusion.</title>
        <authorList>
            <person name="Coelho M.A."/>
            <person name="David-Palma M."/>
            <person name="Shea T."/>
            <person name="Bowers K."/>
            <person name="McGinley-Smith S."/>
            <person name="Mohammad A.W."/>
            <person name="Gnirke A."/>
            <person name="Yurkov A.M."/>
            <person name="Nowrousian M."/>
            <person name="Sun S."/>
            <person name="Cuomo C.A."/>
            <person name="Heitman J."/>
        </authorList>
    </citation>
    <scope>NUCLEOTIDE SEQUENCE [LARGE SCALE GENOMIC DNA]</scope>
    <source>
        <strain evidence="2 3">CBS 13917</strain>
    </source>
</reference>
<dbReference type="Proteomes" id="UP001388673">
    <property type="component" value="Unassembled WGS sequence"/>
</dbReference>
<dbReference type="AlphaFoldDB" id="A0AAW0YZS1"/>
<sequence length="272" mass="28602">MTTSITDARYNVLHQSVSHTLSLSFDDPPETGWSVMPGFDESLSIPPHLEPPRLDADETLPSMLHPSYPFGRPVSLRSSASISGIGIGVGGGAGRGRGIGNLLGTITVVGEGGRREGGFGLGRDGGGGGGWDEWGLEDVVENERRKEIPPGMAGAKRPPSPPSPALRPSHVPLPRSLHLRHLLERQQQASPAVPNDGFDAPVPNETYEEEQGGNNGQTANGVGVEGRDAQGQGQDQEGQRIRQQGQVGDRGRGQGFDEDDEGDGGDGEVGEE</sequence>
<comment type="caution">
    <text evidence="2">The sequence shown here is derived from an EMBL/GenBank/DDBJ whole genome shotgun (WGS) entry which is preliminary data.</text>
</comment>
<dbReference type="GeneID" id="92179995"/>
<dbReference type="RefSeq" id="XP_066803351.1">
    <property type="nucleotide sequence ID" value="XM_066945850.1"/>
</dbReference>
<feature type="compositionally biased region" description="Low complexity" evidence="1">
    <location>
        <begin position="229"/>
        <end position="247"/>
    </location>
</feature>
<accession>A0AAW0YZS1</accession>
<feature type="compositionally biased region" description="Acidic residues" evidence="1">
    <location>
        <begin position="256"/>
        <end position="272"/>
    </location>
</feature>
<evidence type="ECO:0000313" key="2">
    <source>
        <dbReference type="EMBL" id="KAK8858510.1"/>
    </source>
</evidence>
<protein>
    <recommendedName>
        <fullName evidence="4">Anaphase-promoting complex subunit 13</fullName>
    </recommendedName>
</protein>
<dbReference type="KEGG" id="kne:92179995"/>
<feature type="region of interest" description="Disordered" evidence="1">
    <location>
        <begin position="187"/>
        <end position="272"/>
    </location>
</feature>
<evidence type="ECO:0000256" key="1">
    <source>
        <dbReference type="SAM" id="MobiDB-lite"/>
    </source>
</evidence>
<name>A0AAW0YZS1_9TREE</name>
<dbReference type="EMBL" id="JBCAWK010000005">
    <property type="protein sequence ID" value="KAK8858510.1"/>
    <property type="molecule type" value="Genomic_DNA"/>
</dbReference>
<feature type="compositionally biased region" description="Gly residues" evidence="1">
    <location>
        <begin position="118"/>
        <end position="132"/>
    </location>
</feature>
<gene>
    <name evidence="2" type="ORF">IAR55_002737</name>
</gene>
<keyword evidence="3" id="KW-1185">Reference proteome</keyword>
<feature type="region of interest" description="Disordered" evidence="1">
    <location>
        <begin position="115"/>
        <end position="134"/>
    </location>
</feature>
<proteinExistence type="predicted"/>
<organism evidence="2 3">
    <name type="scientific">Kwoniella newhampshirensis</name>
    <dbReference type="NCBI Taxonomy" id="1651941"/>
    <lineage>
        <taxon>Eukaryota</taxon>
        <taxon>Fungi</taxon>
        <taxon>Dikarya</taxon>
        <taxon>Basidiomycota</taxon>
        <taxon>Agaricomycotina</taxon>
        <taxon>Tremellomycetes</taxon>
        <taxon>Tremellales</taxon>
        <taxon>Cryptococcaceae</taxon>
        <taxon>Kwoniella</taxon>
    </lineage>
</organism>
<feature type="region of interest" description="Disordered" evidence="1">
    <location>
        <begin position="147"/>
        <end position="172"/>
    </location>
</feature>
<evidence type="ECO:0008006" key="4">
    <source>
        <dbReference type="Google" id="ProtNLM"/>
    </source>
</evidence>